<keyword evidence="4" id="KW-0012">Acyltransferase</keyword>
<feature type="domain" description="N-acetyltransferase" evidence="5">
    <location>
        <begin position="25"/>
        <end position="172"/>
    </location>
</feature>
<dbReference type="PANTHER" id="PTHR43420">
    <property type="entry name" value="ACETYLTRANSFERASE"/>
    <property type="match status" value="1"/>
</dbReference>
<dbReference type="InterPro" id="IPR006464">
    <property type="entry name" value="AcTrfase_RimI/Ard1"/>
</dbReference>
<evidence type="ECO:0000256" key="3">
    <source>
        <dbReference type="ARBA" id="ARBA00022679"/>
    </source>
</evidence>
<gene>
    <name evidence="6" type="ORF">FC50_GL000095</name>
</gene>
<keyword evidence="7" id="KW-1185">Reference proteome</keyword>
<dbReference type="InterPro" id="IPR000182">
    <property type="entry name" value="GNAT_dom"/>
</dbReference>
<dbReference type="SUPFAM" id="SSF55729">
    <property type="entry name" value="Acyl-CoA N-acyltransferases (Nat)"/>
    <property type="match status" value="1"/>
</dbReference>
<dbReference type="NCBIfam" id="TIGR01575">
    <property type="entry name" value="rimI"/>
    <property type="match status" value="1"/>
</dbReference>
<dbReference type="STRING" id="1423783.FC50_GL000095"/>
<comment type="similarity">
    <text evidence="1">Belongs to the acetyltransferase family. RimI subfamily.</text>
</comment>
<dbReference type="InterPro" id="IPR016181">
    <property type="entry name" value="Acyl_CoA_acyltransferase"/>
</dbReference>
<evidence type="ECO:0000256" key="4">
    <source>
        <dbReference type="ARBA" id="ARBA00023315"/>
    </source>
</evidence>
<dbReference type="Proteomes" id="UP000051922">
    <property type="component" value="Unassembled WGS sequence"/>
</dbReference>
<evidence type="ECO:0000256" key="1">
    <source>
        <dbReference type="ARBA" id="ARBA00005395"/>
    </source>
</evidence>
<dbReference type="GO" id="GO:0008080">
    <property type="term" value="F:N-acetyltransferase activity"/>
    <property type="evidence" value="ECO:0007669"/>
    <property type="project" value="InterPro"/>
</dbReference>
<accession>A0A0R1U6L0</accession>
<dbReference type="Pfam" id="PF00583">
    <property type="entry name" value="Acetyltransf_1"/>
    <property type="match status" value="1"/>
</dbReference>
<evidence type="ECO:0000259" key="5">
    <source>
        <dbReference type="PROSITE" id="PS51186"/>
    </source>
</evidence>
<evidence type="ECO:0000313" key="7">
    <source>
        <dbReference type="Proteomes" id="UP000051922"/>
    </source>
</evidence>
<dbReference type="EMBL" id="AZFJ01000036">
    <property type="protein sequence ID" value="KRL86904.1"/>
    <property type="molecule type" value="Genomic_DNA"/>
</dbReference>
<keyword evidence="2" id="KW-0963">Cytoplasm</keyword>
<organism evidence="6 7">
    <name type="scientific">Lacticaseibacillus pantheris DSM 15945 = JCM 12539 = NBRC 106106</name>
    <dbReference type="NCBI Taxonomy" id="1423783"/>
    <lineage>
        <taxon>Bacteria</taxon>
        <taxon>Bacillati</taxon>
        <taxon>Bacillota</taxon>
        <taxon>Bacilli</taxon>
        <taxon>Lactobacillales</taxon>
        <taxon>Lactobacillaceae</taxon>
        <taxon>Lacticaseibacillus</taxon>
    </lineage>
</organism>
<dbReference type="Gene3D" id="3.40.630.30">
    <property type="match status" value="1"/>
</dbReference>
<reference evidence="6 7" key="1">
    <citation type="journal article" date="2015" name="Genome Announc.">
        <title>Expanding the biotechnology potential of lactobacilli through comparative genomics of 213 strains and associated genera.</title>
        <authorList>
            <person name="Sun Z."/>
            <person name="Harris H.M."/>
            <person name="McCann A."/>
            <person name="Guo C."/>
            <person name="Argimon S."/>
            <person name="Zhang W."/>
            <person name="Yang X."/>
            <person name="Jeffery I.B."/>
            <person name="Cooney J.C."/>
            <person name="Kagawa T.F."/>
            <person name="Liu W."/>
            <person name="Song Y."/>
            <person name="Salvetti E."/>
            <person name="Wrobel A."/>
            <person name="Rasinkangas P."/>
            <person name="Parkhill J."/>
            <person name="Rea M.C."/>
            <person name="O'Sullivan O."/>
            <person name="Ritari J."/>
            <person name="Douillard F.P."/>
            <person name="Paul Ross R."/>
            <person name="Yang R."/>
            <person name="Briner A.E."/>
            <person name="Felis G.E."/>
            <person name="de Vos W.M."/>
            <person name="Barrangou R."/>
            <person name="Klaenhammer T.R."/>
            <person name="Caufield P.W."/>
            <person name="Cui Y."/>
            <person name="Zhang H."/>
            <person name="O'Toole P.W."/>
        </authorList>
    </citation>
    <scope>NUCLEOTIDE SEQUENCE [LARGE SCALE GENOMIC DNA]</scope>
    <source>
        <strain evidence="6 7">DSM 15945</strain>
    </source>
</reference>
<comment type="caution">
    <text evidence="6">The sequence shown here is derived from an EMBL/GenBank/DDBJ whole genome shotgun (WGS) entry which is preliminary data.</text>
</comment>
<dbReference type="PATRIC" id="fig|1423783.4.peg.104"/>
<dbReference type="AlphaFoldDB" id="A0A0R1U6L0"/>
<dbReference type="PANTHER" id="PTHR43420:SF44">
    <property type="entry name" value="ACETYLTRANSFERASE YPEA"/>
    <property type="match status" value="1"/>
</dbReference>
<evidence type="ECO:0000256" key="2">
    <source>
        <dbReference type="ARBA" id="ARBA00022490"/>
    </source>
</evidence>
<evidence type="ECO:0000313" key="6">
    <source>
        <dbReference type="EMBL" id="KRL86904.1"/>
    </source>
</evidence>
<keyword evidence="3 6" id="KW-0808">Transferase</keyword>
<dbReference type="CDD" id="cd04301">
    <property type="entry name" value="NAT_SF"/>
    <property type="match status" value="1"/>
</dbReference>
<name>A0A0R1U6L0_9LACO</name>
<dbReference type="InterPro" id="IPR050680">
    <property type="entry name" value="YpeA/RimI_acetyltransf"/>
</dbReference>
<sequence>MWIDQLNTAELAFSARTVTVATEQIILRQMTAADIGAALDIERDVYGDTPWDRFVFLSELQKVRSRLYVVAVNMAGRVVGFVGTSFRGAEAHITNLAVASDYQHHGLGKTLLEAMIGVARAHNDTRMTLEVRTDNTNAQQLYRSLGFRDGHIKRNYYASTHQDALDMRLELSPARAEMENGKA</sequence>
<dbReference type="PROSITE" id="PS51186">
    <property type="entry name" value="GNAT"/>
    <property type="match status" value="1"/>
</dbReference>
<proteinExistence type="inferred from homology"/>
<protein>
    <submittedName>
        <fullName evidence="6">Ribosomal-protein-alanine acetyltransferase</fullName>
    </submittedName>
</protein>